<evidence type="ECO:0000256" key="7">
    <source>
        <dbReference type="SAM" id="Phobius"/>
    </source>
</evidence>
<dbReference type="SUPFAM" id="SSF103473">
    <property type="entry name" value="MFS general substrate transporter"/>
    <property type="match status" value="1"/>
</dbReference>
<dbReference type="Pfam" id="PF07690">
    <property type="entry name" value="MFS_1"/>
    <property type="match status" value="1"/>
</dbReference>
<protein>
    <submittedName>
        <fullName evidence="9">Vacuolar basic amino acid transporter 5</fullName>
    </submittedName>
</protein>
<organism evidence="9 10">
    <name type="scientific">Candida viswanathii</name>
    <dbReference type="NCBI Taxonomy" id="5486"/>
    <lineage>
        <taxon>Eukaryota</taxon>
        <taxon>Fungi</taxon>
        <taxon>Dikarya</taxon>
        <taxon>Ascomycota</taxon>
        <taxon>Saccharomycotina</taxon>
        <taxon>Pichiomycetes</taxon>
        <taxon>Debaryomycetaceae</taxon>
        <taxon>Candida/Lodderomyces clade</taxon>
        <taxon>Candida</taxon>
    </lineage>
</organism>
<feature type="region of interest" description="Disordered" evidence="6">
    <location>
        <begin position="61"/>
        <end position="80"/>
    </location>
</feature>
<dbReference type="CDD" id="cd17502">
    <property type="entry name" value="MFS_Azr1_MDR_like"/>
    <property type="match status" value="1"/>
</dbReference>
<feature type="transmembrane region" description="Helical" evidence="7">
    <location>
        <begin position="372"/>
        <end position="393"/>
    </location>
</feature>
<evidence type="ECO:0000256" key="1">
    <source>
        <dbReference type="ARBA" id="ARBA00004141"/>
    </source>
</evidence>
<feature type="transmembrane region" description="Helical" evidence="7">
    <location>
        <begin position="214"/>
        <end position="231"/>
    </location>
</feature>
<feature type="compositionally biased region" description="Basic residues" evidence="6">
    <location>
        <begin position="18"/>
        <end position="27"/>
    </location>
</feature>
<accession>A0A367XXA8</accession>
<feature type="transmembrane region" description="Helical" evidence="7">
    <location>
        <begin position="503"/>
        <end position="522"/>
    </location>
</feature>
<evidence type="ECO:0000256" key="3">
    <source>
        <dbReference type="ARBA" id="ARBA00022692"/>
    </source>
</evidence>
<feature type="region of interest" description="Disordered" evidence="6">
    <location>
        <begin position="1"/>
        <end position="27"/>
    </location>
</feature>
<evidence type="ECO:0000256" key="2">
    <source>
        <dbReference type="ARBA" id="ARBA00008335"/>
    </source>
</evidence>
<gene>
    <name evidence="9" type="primary">VBA5_4</name>
    <name evidence="9" type="ORF">Cantr_06817</name>
</gene>
<feature type="transmembrane region" description="Helical" evidence="7">
    <location>
        <begin position="565"/>
        <end position="591"/>
    </location>
</feature>
<comment type="similarity">
    <text evidence="2">Belongs to the major facilitator superfamily.</text>
</comment>
<dbReference type="STRING" id="5486.A0A367XXA8"/>
<feature type="transmembrane region" description="Helical" evidence="7">
    <location>
        <begin position="303"/>
        <end position="327"/>
    </location>
</feature>
<dbReference type="OrthoDB" id="10021397at2759"/>
<keyword evidence="5 7" id="KW-0472">Membrane</keyword>
<feature type="transmembrane region" description="Helical" evidence="7">
    <location>
        <begin position="333"/>
        <end position="351"/>
    </location>
</feature>
<sequence length="768" mass="84954">MSDPEQPPPPPPKTDRPKGRHPYLRKPSLKRPLDYLVRLSTNLSDIKLPYLDDMASMHQSLSEKPRSVTDESRFDNNWSHYPDDDDYDEYERFDDDAATAGKLSYTLDRDEVLSYYQNDEACENESVSASTLAMSTHELGGSNQNLKKEKKKAYYYEADAGDGTHSTDQYVTGFRLVLTLFSCIVSLFLVVLDQTIVTTIISDVGNSFNAFDKIGWLTSGYLLPMACLSLLNSKIAVAFGRKNCLLAGIVVFQIGSLVSALAKNMPMLIGGRVIQGLGGGTIQSIISIILTESVPISKRSLSYALLGITYSCSFLGPIVGAAILTHLSWRWCFWINLPIGGAAFVVLMLGFNPPKVKGSMKERLLKIDYMGTFLLTTGLVLILLALSFGGVEFHWKSGYIIQNFIVGGFLIIAFVIWTFKYSPNPMILPIFIKKFTILCACLASFTNFAVFIALITYLATYFQVIFNKSAFKSSIAILPMIISVVVASMLNGPFLRRTRNVKASMMLSGLLAPVGAGLLLLLSRKSSTSAQIGLQIPVGVSIGLQFQASLLSSQLEVPKEIEGSLIMITVFLSFLKSLGGTLSVSFAQLVYNESVKLKFNSFVNNLDPTSIQYKTLLNFQGKEIVSTPDVLWTDIPDENIRDLVLDKVIMYGLKNVFYMALGFACLCTIASLWTTNKKVPKDKDVAHNEEDKEIELSRSGSMMKRTSSMISRYSATTIMSNSTMNGSTNYLDCQSTSNTEIISNSNNPRQHLDAERQDFQIPTVASER</sequence>
<feature type="transmembrane region" description="Helical" evidence="7">
    <location>
        <begin position="399"/>
        <end position="419"/>
    </location>
</feature>
<dbReference type="PROSITE" id="PS50850">
    <property type="entry name" value="MFS"/>
    <property type="match status" value="1"/>
</dbReference>
<feature type="transmembrane region" description="Helical" evidence="7">
    <location>
        <begin position="273"/>
        <end position="291"/>
    </location>
</feature>
<dbReference type="InterPro" id="IPR036259">
    <property type="entry name" value="MFS_trans_sf"/>
</dbReference>
<keyword evidence="4 7" id="KW-1133">Transmembrane helix</keyword>
<feature type="domain" description="Major facilitator superfamily (MFS) profile" evidence="8">
    <location>
        <begin position="179"/>
        <end position="679"/>
    </location>
</feature>
<dbReference type="AlphaFoldDB" id="A0A367XXA8"/>
<feature type="transmembrane region" description="Helical" evidence="7">
    <location>
        <begin position="243"/>
        <end position="261"/>
    </location>
</feature>
<feature type="transmembrane region" description="Helical" evidence="7">
    <location>
        <begin position="470"/>
        <end position="491"/>
    </location>
</feature>
<dbReference type="Gene3D" id="1.20.1250.20">
    <property type="entry name" value="MFS general substrate transporter like domains"/>
    <property type="match status" value="1"/>
</dbReference>
<feature type="region of interest" description="Disordered" evidence="6">
    <location>
        <begin position="739"/>
        <end position="768"/>
    </location>
</feature>
<evidence type="ECO:0000313" key="10">
    <source>
        <dbReference type="Proteomes" id="UP000253472"/>
    </source>
</evidence>
<evidence type="ECO:0000256" key="4">
    <source>
        <dbReference type="ARBA" id="ARBA00022989"/>
    </source>
</evidence>
<dbReference type="Gene3D" id="1.20.1720.10">
    <property type="entry name" value="Multidrug resistance protein D"/>
    <property type="match status" value="1"/>
</dbReference>
<keyword evidence="3 7" id="KW-0812">Transmembrane</keyword>
<dbReference type="EMBL" id="QLNQ01000028">
    <property type="protein sequence ID" value="RCK58248.1"/>
    <property type="molecule type" value="Genomic_DNA"/>
</dbReference>
<feature type="transmembrane region" description="Helical" evidence="7">
    <location>
        <begin position="176"/>
        <end position="202"/>
    </location>
</feature>
<evidence type="ECO:0000256" key="6">
    <source>
        <dbReference type="SAM" id="MobiDB-lite"/>
    </source>
</evidence>
<evidence type="ECO:0000313" key="9">
    <source>
        <dbReference type="EMBL" id="RCK58248.1"/>
    </source>
</evidence>
<dbReference type="GO" id="GO:0005886">
    <property type="term" value="C:plasma membrane"/>
    <property type="evidence" value="ECO:0007669"/>
    <property type="project" value="TreeGrafter"/>
</dbReference>
<feature type="transmembrane region" description="Helical" evidence="7">
    <location>
        <begin position="431"/>
        <end position="458"/>
    </location>
</feature>
<dbReference type="GO" id="GO:0022857">
    <property type="term" value="F:transmembrane transporter activity"/>
    <property type="evidence" value="ECO:0007669"/>
    <property type="project" value="InterPro"/>
</dbReference>
<reference evidence="9 10" key="1">
    <citation type="submission" date="2018-06" db="EMBL/GenBank/DDBJ databases">
        <title>Whole genome sequencing of Candida tropicalis (genome annotated by CSBL at Korea University).</title>
        <authorList>
            <person name="Ahn J."/>
        </authorList>
    </citation>
    <scope>NUCLEOTIDE SEQUENCE [LARGE SCALE GENOMIC DNA]</scope>
    <source>
        <strain evidence="9 10">ATCC 20962</strain>
    </source>
</reference>
<dbReference type="PANTHER" id="PTHR23501:SF198">
    <property type="entry name" value="AZOLE RESISTANCE PROTEIN 1-RELATED"/>
    <property type="match status" value="1"/>
</dbReference>
<dbReference type="PANTHER" id="PTHR23501">
    <property type="entry name" value="MAJOR FACILITATOR SUPERFAMILY"/>
    <property type="match status" value="1"/>
</dbReference>
<comment type="caution">
    <text evidence="9">The sequence shown here is derived from an EMBL/GenBank/DDBJ whole genome shotgun (WGS) entry which is preliminary data.</text>
</comment>
<dbReference type="InterPro" id="IPR020846">
    <property type="entry name" value="MFS_dom"/>
</dbReference>
<keyword evidence="10" id="KW-1185">Reference proteome</keyword>
<dbReference type="InterPro" id="IPR005829">
    <property type="entry name" value="Sugar_transporter_CS"/>
</dbReference>
<dbReference type="InterPro" id="IPR011701">
    <property type="entry name" value="MFS"/>
</dbReference>
<dbReference type="Proteomes" id="UP000253472">
    <property type="component" value="Unassembled WGS sequence"/>
</dbReference>
<evidence type="ECO:0000256" key="5">
    <source>
        <dbReference type="ARBA" id="ARBA00023136"/>
    </source>
</evidence>
<dbReference type="PROSITE" id="PS00217">
    <property type="entry name" value="SUGAR_TRANSPORT_2"/>
    <property type="match status" value="1"/>
</dbReference>
<feature type="compositionally biased region" description="Pro residues" evidence="6">
    <location>
        <begin position="1"/>
        <end position="12"/>
    </location>
</feature>
<feature type="transmembrane region" description="Helical" evidence="7">
    <location>
        <begin position="656"/>
        <end position="673"/>
    </location>
</feature>
<proteinExistence type="inferred from homology"/>
<name>A0A367XXA8_9ASCO</name>
<evidence type="ECO:0000259" key="8">
    <source>
        <dbReference type="PROSITE" id="PS50850"/>
    </source>
</evidence>
<feature type="compositionally biased region" description="Basic and acidic residues" evidence="6">
    <location>
        <begin position="61"/>
        <end position="74"/>
    </location>
</feature>
<comment type="subcellular location">
    <subcellularLocation>
        <location evidence="1">Membrane</location>
        <topology evidence="1">Multi-pass membrane protein</topology>
    </subcellularLocation>
</comment>